<evidence type="ECO:0008006" key="5">
    <source>
        <dbReference type="Google" id="ProtNLM"/>
    </source>
</evidence>
<dbReference type="SUPFAM" id="SSF53300">
    <property type="entry name" value="vWA-like"/>
    <property type="match status" value="1"/>
</dbReference>
<dbReference type="EMBL" id="JAULSV010000007">
    <property type="protein sequence ID" value="KAK0638949.1"/>
    <property type="molecule type" value="Genomic_DNA"/>
</dbReference>
<feature type="domain" description="DUF2828" evidence="1">
    <location>
        <begin position="132"/>
        <end position="555"/>
    </location>
</feature>
<protein>
    <recommendedName>
        <fullName evidence="5">DUF2828 domain-containing protein</fullName>
    </recommendedName>
</protein>
<name>A0AA39XRU5_9PEZI</name>
<evidence type="ECO:0000313" key="3">
    <source>
        <dbReference type="EMBL" id="KAK0638949.1"/>
    </source>
</evidence>
<dbReference type="Pfam" id="PF25043">
    <property type="entry name" value="DUF7788"/>
    <property type="match status" value="1"/>
</dbReference>
<dbReference type="PIRSF" id="PIRSF015417">
    <property type="entry name" value="T31B5_30_vWA"/>
    <property type="match status" value="1"/>
</dbReference>
<dbReference type="InterPro" id="IPR058580">
    <property type="entry name" value="DUF2828"/>
</dbReference>
<reference evidence="3" key="1">
    <citation type="submission" date="2023-06" db="EMBL/GenBank/DDBJ databases">
        <title>Genome-scale phylogeny and comparative genomics of the fungal order Sordariales.</title>
        <authorList>
            <consortium name="Lawrence Berkeley National Laboratory"/>
            <person name="Hensen N."/>
            <person name="Bonometti L."/>
            <person name="Westerberg I."/>
            <person name="Brannstrom I.O."/>
            <person name="Guillou S."/>
            <person name="Cros-Aarteil S."/>
            <person name="Calhoun S."/>
            <person name="Haridas S."/>
            <person name="Kuo A."/>
            <person name="Mondo S."/>
            <person name="Pangilinan J."/>
            <person name="Riley R."/>
            <person name="Labutti K."/>
            <person name="Andreopoulos B."/>
            <person name="Lipzen A."/>
            <person name="Chen C."/>
            <person name="Yanf M."/>
            <person name="Daum C."/>
            <person name="Ng V."/>
            <person name="Clum A."/>
            <person name="Steindorff A."/>
            <person name="Ohm R."/>
            <person name="Martin F."/>
            <person name="Silar P."/>
            <person name="Natvig D."/>
            <person name="Lalanne C."/>
            <person name="Gautier V."/>
            <person name="Ament-Velasquez S.L."/>
            <person name="Kruys A."/>
            <person name="Hutchinson M.I."/>
            <person name="Powell A.J."/>
            <person name="Barry K."/>
            <person name="Miller A.N."/>
            <person name="Grigoriev I.V."/>
            <person name="Debuchy R."/>
            <person name="Gladieux P."/>
            <person name="Thoren M.H."/>
            <person name="Johannesson H."/>
        </authorList>
    </citation>
    <scope>NUCLEOTIDE SEQUENCE</scope>
    <source>
        <strain evidence="3">SMH2532-1</strain>
    </source>
</reference>
<dbReference type="Proteomes" id="UP001174936">
    <property type="component" value="Unassembled WGS sequence"/>
</dbReference>
<proteinExistence type="predicted"/>
<dbReference type="InterPro" id="IPR036465">
    <property type="entry name" value="vWFA_dom_sf"/>
</dbReference>
<feature type="domain" description="DUF7788" evidence="2">
    <location>
        <begin position="557"/>
        <end position="800"/>
    </location>
</feature>
<dbReference type="PANTHER" id="PTHR31373">
    <property type="entry name" value="OS06G0652100 PROTEIN"/>
    <property type="match status" value="1"/>
</dbReference>
<dbReference type="InterPro" id="IPR011205">
    <property type="entry name" value="UCP015417_vWA"/>
</dbReference>
<evidence type="ECO:0000259" key="1">
    <source>
        <dbReference type="Pfam" id="PF11443"/>
    </source>
</evidence>
<dbReference type="Gene3D" id="3.40.50.410">
    <property type="entry name" value="von Willebrand factor, type A domain"/>
    <property type="match status" value="1"/>
</dbReference>
<dbReference type="PANTHER" id="PTHR31373:SF27">
    <property type="entry name" value="TROVE DOMAIN-CONTAINING PROTEIN"/>
    <property type="match status" value="1"/>
</dbReference>
<evidence type="ECO:0000259" key="2">
    <source>
        <dbReference type="Pfam" id="PF25043"/>
    </source>
</evidence>
<dbReference type="InterPro" id="IPR056690">
    <property type="entry name" value="DUF7788"/>
</dbReference>
<dbReference type="Pfam" id="PF11443">
    <property type="entry name" value="DUF2828"/>
    <property type="match status" value="1"/>
</dbReference>
<accession>A0AA39XRU5</accession>
<keyword evidence="4" id="KW-1185">Reference proteome</keyword>
<organism evidence="3 4">
    <name type="scientific">Cercophora newfieldiana</name>
    <dbReference type="NCBI Taxonomy" id="92897"/>
    <lineage>
        <taxon>Eukaryota</taxon>
        <taxon>Fungi</taxon>
        <taxon>Dikarya</taxon>
        <taxon>Ascomycota</taxon>
        <taxon>Pezizomycotina</taxon>
        <taxon>Sordariomycetes</taxon>
        <taxon>Sordariomycetidae</taxon>
        <taxon>Sordariales</taxon>
        <taxon>Lasiosphaeriaceae</taxon>
        <taxon>Cercophora</taxon>
    </lineage>
</organism>
<gene>
    <name evidence="3" type="ORF">B0T16DRAFT_422159</name>
</gene>
<sequence length="812" mass="89536">MATQNEQQEPWFLQAKCPVFLPQTDALTLSAKEFDLYLAEILKPAQDDATPDAATERDQSDSFTVVSKESTTALAREILQDLAIESDDGADKQMSDPPPAQTGDAFVDGLKAFNENPEPKDADVDMENKMFTENGDVAFRSTTQPLVDLFYELEDVVSGPRLHELLTAAWACDPLATVKVIFNARSIHLGKSSRLVFYRCAGWLATYHPHTLVANLRWLSRPVIPKKAEKKDGAEDDEMVIADSIPDPDTPESFDVRNGVAHGYWKDLLNILALAANDKLSVLADPKDILNIERLGKGDAVTAEEASTKRQNLRDSRHEVVLKSLEDKPVYRALHLAVARLFADQLAIDIRLLRGEDPKARKNISLCAKWAPSTARFHDKHTFVVSSMAEILYPEDYFVEKGVLVAGKLDADRELYLRHAREAYRKDVSALRKHLEVVERDITDKKFENIKYERVPSIAMKNYSSLFAEKDTDRFEAYLDKVASGKSQISGATLLPSTLVRSVRSSSGPGYARGGKGKKRSHDALLASRLDSMESKVVDGQWNTLVQRIKDSGTLESCIAVCDVSGSMGGPVFSDGTCPMDSAIGLSLLMAEVTQPPFGGTFITFSEYPTVETVNLSSTLQEKVGTMQSSSWGMSTDFEAVFTRLILPMAVENKLTQEQMVKQIFVFSDMQFNGASSNSDRWSSSHERIKEAYRKAGYEMPELVFWNLAGGRAGYSGSGNWGDPIAPKPATAEEEGVALVSGYSQGMLKVFLDGGGFEEEEEDVEVVDKAEEGEDGGLVEVKKAAKKAKNDPMSTVNKAISHKAYAMLKVVD</sequence>
<comment type="caution">
    <text evidence="3">The sequence shown here is derived from an EMBL/GenBank/DDBJ whole genome shotgun (WGS) entry which is preliminary data.</text>
</comment>
<evidence type="ECO:0000313" key="4">
    <source>
        <dbReference type="Proteomes" id="UP001174936"/>
    </source>
</evidence>
<dbReference type="AlphaFoldDB" id="A0AA39XRU5"/>